<dbReference type="PANTHER" id="PTHR11145:SF8">
    <property type="entry name" value="RE57120P"/>
    <property type="match status" value="1"/>
</dbReference>
<feature type="compositionally biased region" description="Low complexity" evidence="1">
    <location>
        <begin position="7"/>
        <end position="26"/>
    </location>
</feature>
<evidence type="ECO:0000313" key="4">
    <source>
        <dbReference type="Proteomes" id="UP000018050"/>
    </source>
</evidence>
<dbReference type="RefSeq" id="XP_013249662.1">
    <property type="nucleotide sequence ID" value="XM_013394208.1"/>
</dbReference>
<feature type="domain" description="BTB" evidence="2">
    <location>
        <begin position="119"/>
        <end position="218"/>
    </location>
</feature>
<dbReference type="InterPro" id="IPR000210">
    <property type="entry name" value="BTB/POZ_dom"/>
</dbReference>
<gene>
    <name evidence="3" type="ORF">EAH_00014730</name>
</gene>
<evidence type="ECO:0000256" key="1">
    <source>
        <dbReference type="SAM" id="MobiDB-lite"/>
    </source>
</evidence>
<feature type="compositionally biased region" description="Basic and acidic residues" evidence="1">
    <location>
        <begin position="362"/>
        <end position="374"/>
    </location>
</feature>
<organism evidence="3 4">
    <name type="scientific">Eimeria acervulina</name>
    <name type="common">Coccidian parasite</name>
    <dbReference type="NCBI Taxonomy" id="5801"/>
    <lineage>
        <taxon>Eukaryota</taxon>
        <taxon>Sar</taxon>
        <taxon>Alveolata</taxon>
        <taxon>Apicomplexa</taxon>
        <taxon>Conoidasida</taxon>
        <taxon>Coccidia</taxon>
        <taxon>Eucoccidiorida</taxon>
        <taxon>Eimeriorina</taxon>
        <taxon>Eimeriidae</taxon>
        <taxon>Eimeria</taxon>
    </lineage>
</organism>
<reference evidence="3" key="2">
    <citation type="submission" date="2013-10" db="EMBL/GenBank/DDBJ databases">
        <authorList>
            <person name="Aslett M."/>
        </authorList>
    </citation>
    <scope>NUCLEOTIDE SEQUENCE</scope>
    <source>
        <strain evidence="3">Houghton</strain>
    </source>
</reference>
<dbReference type="InterPro" id="IPR011333">
    <property type="entry name" value="SKP1/BTB/POZ_sf"/>
</dbReference>
<dbReference type="CDD" id="cd18316">
    <property type="entry name" value="BTB_POZ_KCTD-like"/>
    <property type="match status" value="1"/>
</dbReference>
<feature type="compositionally biased region" description="Low complexity" evidence="1">
    <location>
        <begin position="306"/>
        <end position="316"/>
    </location>
</feature>
<feature type="region of interest" description="Disordered" evidence="1">
    <location>
        <begin position="343"/>
        <end position="374"/>
    </location>
</feature>
<dbReference type="InterPro" id="IPR045068">
    <property type="entry name" value="BACURD1-3"/>
</dbReference>
<keyword evidence="3" id="KW-0407">Ion channel</keyword>
<name>U6GP31_EIMAC</name>
<evidence type="ECO:0000313" key="3">
    <source>
        <dbReference type="EMBL" id="CDI80374.1"/>
    </source>
</evidence>
<dbReference type="OMA" id="PPNDFMP"/>
<reference evidence="3" key="1">
    <citation type="submission" date="2013-10" db="EMBL/GenBank/DDBJ databases">
        <title>Genomic analysis of the causative agents of coccidiosis in chickens.</title>
        <authorList>
            <person name="Reid A.J."/>
            <person name="Blake D."/>
            <person name="Billington K."/>
            <person name="Browne H."/>
            <person name="Dunn M."/>
            <person name="Hung S."/>
            <person name="Kawahara F."/>
            <person name="Miranda-Saavedra D."/>
            <person name="Mourier T."/>
            <person name="Nagra H."/>
            <person name="Otto T.D."/>
            <person name="Rawlings N."/>
            <person name="Sanchez A."/>
            <person name="Sanders M."/>
            <person name="Subramaniam C."/>
            <person name="Tay Y."/>
            <person name="Dear P."/>
            <person name="Doerig C."/>
            <person name="Gruber A."/>
            <person name="Parkinson J."/>
            <person name="Shirley M."/>
            <person name="Wan K.L."/>
            <person name="Berriman M."/>
            <person name="Tomley F."/>
            <person name="Pain A."/>
        </authorList>
    </citation>
    <scope>NUCLEOTIDE SEQUENCE</scope>
    <source>
        <strain evidence="3">Houghton</strain>
    </source>
</reference>
<feature type="region of interest" description="Disordered" evidence="1">
    <location>
        <begin position="272"/>
        <end position="328"/>
    </location>
</feature>
<dbReference type="GeneID" id="25269543"/>
<keyword evidence="3" id="KW-0406">Ion transport</keyword>
<dbReference type="VEuPathDB" id="ToxoDB:EAH_00014730"/>
<keyword evidence="4" id="KW-1185">Reference proteome</keyword>
<evidence type="ECO:0000259" key="2">
    <source>
        <dbReference type="SMART" id="SM00225"/>
    </source>
</evidence>
<dbReference type="GO" id="GO:0034220">
    <property type="term" value="P:monoatomic ion transmembrane transport"/>
    <property type="evidence" value="ECO:0007669"/>
    <property type="project" value="UniProtKB-KW"/>
</dbReference>
<dbReference type="OrthoDB" id="2414723at2759"/>
<protein>
    <submittedName>
        <fullName evidence="3">Potassium channel tetramerisation domain containing protein, putative</fullName>
    </submittedName>
</protein>
<dbReference type="GO" id="GO:0051260">
    <property type="term" value="P:protein homooligomerization"/>
    <property type="evidence" value="ECO:0007669"/>
    <property type="project" value="InterPro"/>
</dbReference>
<sequence>MRSEVDPQQQGEEQALLQQQLAQPLLRQRHELTAEQASPDQQQRQKQQQQKQQQHFYEELQQSSSHSSTRNSKKTSKAGVNAGRYRARCCCCCCDCSSSSSTRRCCCVQNALPAEALSSKVLLNVGGRAFATTYSTLRNFGPHYLSRCLSPPWRQGETREIFIDRNGDSFSFVLDFLRNGALCCSNKPWLLQQLLLEARFFCIRPLEQEIEDRLKRIRLEGVAVRCEEADRLAATAVLGGCRAQDCLATLVPTESPMLQQQLLHLNFCRDPETNSHGRRSSRSSEGGSRSGSSESDGCTNAREPLTAAASAAATASPGETPQERAKLAQIAAAAELAARAESLRRSLVNDDPEPPEPQAVKDLGERVLLTDEDF</sequence>
<dbReference type="SUPFAM" id="SSF54695">
    <property type="entry name" value="POZ domain"/>
    <property type="match status" value="1"/>
</dbReference>
<dbReference type="InterPro" id="IPR003131">
    <property type="entry name" value="T1-type_BTB"/>
</dbReference>
<proteinExistence type="predicted"/>
<keyword evidence="3" id="KW-0813">Transport</keyword>
<dbReference type="AlphaFoldDB" id="U6GP31"/>
<dbReference type="SMART" id="SM00225">
    <property type="entry name" value="BTB"/>
    <property type="match status" value="1"/>
</dbReference>
<dbReference type="EMBL" id="HG671193">
    <property type="protein sequence ID" value="CDI80374.1"/>
    <property type="molecule type" value="Genomic_DNA"/>
</dbReference>
<feature type="region of interest" description="Disordered" evidence="1">
    <location>
        <begin position="1"/>
        <end position="77"/>
    </location>
</feature>
<dbReference type="Gene3D" id="3.30.710.10">
    <property type="entry name" value="Potassium Channel Kv1.1, Chain A"/>
    <property type="match status" value="1"/>
</dbReference>
<feature type="compositionally biased region" description="Low complexity" evidence="1">
    <location>
        <begin position="41"/>
        <end position="54"/>
    </location>
</feature>
<dbReference type="PANTHER" id="PTHR11145">
    <property type="entry name" value="BTB/POZ DOMAIN-CONTAINING ADAPTER FOR CUL3-MEDIATED RHOA DEGRADATION PROTEIN FAMILY MEMBER"/>
    <property type="match status" value="1"/>
</dbReference>
<dbReference type="Pfam" id="PF02214">
    <property type="entry name" value="BTB_2"/>
    <property type="match status" value="1"/>
</dbReference>
<dbReference type="Proteomes" id="UP000018050">
    <property type="component" value="Unassembled WGS sequence"/>
</dbReference>
<accession>U6GP31</accession>
<feature type="compositionally biased region" description="Low complexity" evidence="1">
    <location>
        <begin position="283"/>
        <end position="295"/>
    </location>
</feature>